<accession>A0A022WB04</accession>
<dbReference type="HOGENOM" id="CLU_149540_0_0_1"/>
<dbReference type="OrthoDB" id="4174144at2759"/>
<dbReference type="EMBL" id="KK207754">
    <property type="protein sequence ID" value="EZF55238.1"/>
    <property type="molecule type" value="Genomic_DNA"/>
</dbReference>
<reference evidence="2" key="1">
    <citation type="submission" date="2014-02" db="EMBL/GenBank/DDBJ databases">
        <title>The Genome Sequence of Trichophyton rubrum (morphotype fischeri) CBS 288.86.</title>
        <authorList>
            <consortium name="The Broad Institute Genomics Platform"/>
            <person name="Cuomo C.A."/>
            <person name="White T.C."/>
            <person name="Graser Y."/>
            <person name="Martinez-Rossi N."/>
            <person name="Heitman J."/>
            <person name="Young S.K."/>
            <person name="Zeng Q."/>
            <person name="Gargeya S."/>
            <person name="Abouelleil A."/>
            <person name="Alvarado L."/>
            <person name="Chapman S.B."/>
            <person name="Gainer-Dewar J."/>
            <person name="Goldberg J."/>
            <person name="Griggs A."/>
            <person name="Gujja S."/>
            <person name="Hansen M."/>
            <person name="Howarth C."/>
            <person name="Imamovic A."/>
            <person name="Larimer J."/>
            <person name="Martinez D."/>
            <person name="Murphy C."/>
            <person name="Pearson M.D."/>
            <person name="Persinoti G."/>
            <person name="Poon T."/>
            <person name="Priest M."/>
            <person name="Roberts A.D."/>
            <person name="Saif S."/>
            <person name="Shea T.D."/>
            <person name="Sykes S.N."/>
            <person name="Wortman J."/>
            <person name="Nusbaum C."/>
            <person name="Birren B."/>
        </authorList>
    </citation>
    <scope>NUCLEOTIDE SEQUENCE [LARGE SCALE GENOMIC DNA]</scope>
    <source>
        <strain evidence="2">CBS 288.86</strain>
    </source>
</reference>
<gene>
    <name evidence="2" type="ORF">H103_02077</name>
</gene>
<feature type="compositionally biased region" description="Low complexity" evidence="1">
    <location>
        <begin position="87"/>
        <end position="96"/>
    </location>
</feature>
<dbReference type="Proteomes" id="UP000023758">
    <property type="component" value="Unassembled WGS sequence"/>
</dbReference>
<feature type="region of interest" description="Disordered" evidence="1">
    <location>
        <begin position="1"/>
        <end position="48"/>
    </location>
</feature>
<feature type="region of interest" description="Disordered" evidence="1">
    <location>
        <begin position="66"/>
        <end position="102"/>
    </location>
</feature>
<feature type="compositionally biased region" description="Basic residues" evidence="1">
    <location>
        <begin position="66"/>
        <end position="78"/>
    </location>
</feature>
<name>A0A022WB04_TRIRU</name>
<evidence type="ECO:0000256" key="1">
    <source>
        <dbReference type="SAM" id="MobiDB-lite"/>
    </source>
</evidence>
<dbReference type="AlphaFoldDB" id="A0A022WB04"/>
<proteinExistence type="predicted"/>
<organism evidence="2">
    <name type="scientific">Trichophyton rubrum CBS 288.86</name>
    <dbReference type="NCBI Taxonomy" id="1215330"/>
    <lineage>
        <taxon>Eukaryota</taxon>
        <taxon>Fungi</taxon>
        <taxon>Dikarya</taxon>
        <taxon>Ascomycota</taxon>
        <taxon>Pezizomycotina</taxon>
        <taxon>Eurotiomycetes</taxon>
        <taxon>Eurotiomycetidae</taxon>
        <taxon>Onygenales</taxon>
        <taxon>Arthrodermataceae</taxon>
        <taxon>Trichophyton</taxon>
    </lineage>
</organism>
<feature type="compositionally biased region" description="Basic and acidic residues" evidence="1">
    <location>
        <begin position="14"/>
        <end position="33"/>
    </location>
</feature>
<sequence>MEFAASHMTRPKFGYRDLRRGEEKVKLGTREKQPTSQRSGRNRETEEYSRIDEEIMVSKGKPVALKKRSTARCLHPSRRPADIQMLSTSASTSSASKTDQETLTMEFDASRIPQPFLDPDLRDRMLNLRESEFSTATHTIGQNNE</sequence>
<evidence type="ECO:0000313" key="2">
    <source>
        <dbReference type="EMBL" id="EZF55238.1"/>
    </source>
</evidence>
<protein>
    <submittedName>
        <fullName evidence="2">Uncharacterized protein</fullName>
    </submittedName>
</protein>